<protein>
    <recommendedName>
        <fullName evidence="3">Fe2OG dioxygenase domain-containing protein</fullName>
    </recommendedName>
</protein>
<name>M2RLX8_CERS8</name>
<dbReference type="STRING" id="914234.M2RLX8"/>
<keyword evidence="2" id="KW-1185">Reference proteome</keyword>
<organism evidence="1 2">
    <name type="scientific">Ceriporiopsis subvermispora (strain B)</name>
    <name type="common">White-rot fungus</name>
    <name type="synonym">Gelatoporia subvermispora</name>
    <dbReference type="NCBI Taxonomy" id="914234"/>
    <lineage>
        <taxon>Eukaryota</taxon>
        <taxon>Fungi</taxon>
        <taxon>Dikarya</taxon>
        <taxon>Basidiomycota</taxon>
        <taxon>Agaricomycotina</taxon>
        <taxon>Agaricomycetes</taxon>
        <taxon>Polyporales</taxon>
        <taxon>Gelatoporiaceae</taxon>
        <taxon>Gelatoporia</taxon>
    </lineage>
</organism>
<evidence type="ECO:0000313" key="2">
    <source>
        <dbReference type="Proteomes" id="UP000016930"/>
    </source>
</evidence>
<evidence type="ECO:0000313" key="1">
    <source>
        <dbReference type="EMBL" id="EMD39866.1"/>
    </source>
</evidence>
<reference evidence="1 2" key="1">
    <citation type="journal article" date="2012" name="Proc. Natl. Acad. Sci. U.S.A.">
        <title>Comparative genomics of Ceriporiopsis subvermispora and Phanerochaete chrysosporium provide insight into selective ligninolysis.</title>
        <authorList>
            <person name="Fernandez-Fueyo E."/>
            <person name="Ruiz-Duenas F.J."/>
            <person name="Ferreira P."/>
            <person name="Floudas D."/>
            <person name="Hibbett D.S."/>
            <person name="Canessa P."/>
            <person name="Larrondo L.F."/>
            <person name="James T.Y."/>
            <person name="Seelenfreund D."/>
            <person name="Lobos S."/>
            <person name="Polanco R."/>
            <person name="Tello M."/>
            <person name="Honda Y."/>
            <person name="Watanabe T."/>
            <person name="Watanabe T."/>
            <person name="Ryu J.S."/>
            <person name="Kubicek C.P."/>
            <person name="Schmoll M."/>
            <person name="Gaskell J."/>
            <person name="Hammel K.E."/>
            <person name="St John F.J."/>
            <person name="Vanden Wymelenberg A."/>
            <person name="Sabat G."/>
            <person name="Splinter BonDurant S."/>
            <person name="Syed K."/>
            <person name="Yadav J.S."/>
            <person name="Doddapaneni H."/>
            <person name="Subramanian V."/>
            <person name="Lavin J.L."/>
            <person name="Oguiza J.A."/>
            <person name="Perez G."/>
            <person name="Pisabarro A.G."/>
            <person name="Ramirez L."/>
            <person name="Santoyo F."/>
            <person name="Master E."/>
            <person name="Coutinho P.M."/>
            <person name="Henrissat B."/>
            <person name="Lombard V."/>
            <person name="Magnuson J.K."/>
            <person name="Kuees U."/>
            <person name="Hori C."/>
            <person name="Igarashi K."/>
            <person name="Samejima M."/>
            <person name="Held B.W."/>
            <person name="Barry K.W."/>
            <person name="LaButti K.M."/>
            <person name="Lapidus A."/>
            <person name="Lindquist E.A."/>
            <person name="Lucas S.M."/>
            <person name="Riley R."/>
            <person name="Salamov A.A."/>
            <person name="Hoffmeister D."/>
            <person name="Schwenk D."/>
            <person name="Hadar Y."/>
            <person name="Yarden O."/>
            <person name="de Vries R.P."/>
            <person name="Wiebenga A."/>
            <person name="Stenlid J."/>
            <person name="Eastwood D."/>
            <person name="Grigoriev I.V."/>
            <person name="Berka R.M."/>
            <person name="Blanchette R.A."/>
            <person name="Kersten P."/>
            <person name="Martinez A.T."/>
            <person name="Vicuna R."/>
            <person name="Cullen D."/>
        </authorList>
    </citation>
    <scope>NUCLEOTIDE SEQUENCE [LARGE SCALE GENOMIC DNA]</scope>
    <source>
        <strain evidence="1 2">B</strain>
    </source>
</reference>
<sequence>SLPFPRTPTALVDESNTIFAMLVGKPSGSEPWDLCMRDAETAMEAARVRIGLQHSDHRRGNYASISTGFSFGGGQQLPMNKSHSARRQGILADLCNTPALQRIAGFVNYTFACYFPKLWRYYVAILDVLMAQYPDLRKLFDVTPFPMVSFNLSPNATTYEHRDAANFAPGLCGIIAGGKFDHRKGGHLVLRPLRVAIQFPLGSLVYIPSAVLEHGNTCIQPGERRWAMVSFAAGGLF</sequence>
<dbReference type="EMBL" id="KB445793">
    <property type="protein sequence ID" value="EMD39866.1"/>
    <property type="molecule type" value="Genomic_DNA"/>
</dbReference>
<dbReference type="Proteomes" id="UP000016930">
    <property type="component" value="Unassembled WGS sequence"/>
</dbReference>
<accession>M2RLX8</accession>
<dbReference type="AlphaFoldDB" id="M2RLX8"/>
<evidence type="ECO:0008006" key="3">
    <source>
        <dbReference type="Google" id="ProtNLM"/>
    </source>
</evidence>
<dbReference type="OrthoDB" id="2797114at2759"/>
<dbReference type="Gene3D" id="3.60.130.30">
    <property type="match status" value="1"/>
</dbReference>
<dbReference type="HOGENOM" id="CLU_031314_2_0_1"/>
<proteinExistence type="predicted"/>
<feature type="non-terminal residue" evidence="1">
    <location>
        <position position="237"/>
    </location>
</feature>
<gene>
    <name evidence="1" type="ORF">CERSUDRAFT_45923</name>
</gene>